<evidence type="ECO:0000313" key="2">
    <source>
        <dbReference type="EMBL" id="KAJ1084277.1"/>
    </source>
</evidence>
<evidence type="ECO:0000313" key="3">
    <source>
        <dbReference type="Proteomes" id="UP001066276"/>
    </source>
</evidence>
<gene>
    <name evidence="2" type="ORF">NDU88_004429</name>
</gene>
<feature type="region of interest" description="Disordered" evidence="1">
    <location>
        <begin position="1"/>
        <end position="30"/>
    </location>
</feature>
<feature type="compositionally biased region" description="Basic and acidic residues" evidence="1">
    <location>
        <begin position="15"/>
        <end position="24"/>
    </location>
</feature>
<feature type="compositionally biased region" description="Low complexity" evidence="1">
    <location>
        <begin position="122"/>
        <end position="136"/>
    </location>
</feature>
<dbReference type="Proteomes" id="UP001066276">
    <property type="component" value="Chromosome 12"/>
</dbReference>
<accession>A0AAV7KZW0</accession>
<reference evidence="2" key="1">
    <citation type="journal article" date="2022" name="bioRxiv">
        <title>Sequencing and chromosome-scale assembly of the giantPleurodeles waltlgenome.</title>
        <authorList>
            <person name="Brown T."/>
            <person name="Elewa A."/>
            <person name="Iarovenko S."/>
            <person name="Subramanian E."/>
            <person name="Araus A.J."/>
            <person name="Petzold A."/>
            <person name="Susuki M."/>
            <person name="Suzuki K.-i.T."/>
            <person name="Hayashi T."/>
            <person name="Toyoda A."/>
            <person name="Oliveira C."/>
            <person name="Osipova E."/>
            <person name="Leigh N.D."/>
            <person name="Simon A."/>
            <person name="Yun M.H."/>
        </authorList>
    </citation>
    <scope>NUCLEOTIDE SEQUENCE</scope>
    <source>
        <strain evidence="2">20211129_DDA</strain>
        <tissue evidence="2">Liver</tissue>
    </source>
</reference>
<keyword evidence="3" id="KW-1185">Reference proteome</keyword>
<feature type="region of interest" description="Disordered" evidence="1">
    <location>
        <begin position="43"/>
        <end position="164"/>
    </location>
</feature>
<sequence>MAGTCDVGARPPWRWRAERERQDRGPQQALKLRPQVRILELRWPTAAPGAGKRPGHRPLFPPSRPADAGVGEQTAPRPNTYGGPTLESHLPVPPPFPPGGRRRAGSPSPLRLDFLPPAELVTGGPANGAPGTATPTSQPHPLQRKPFLGAAEAPQRTEAQELSR</sequence>
<organism evidence="2 3">
    <name type="scientific">Pleurodeles waltl</name>
    <name type="common">Iberian ribbed newt</name>
    <dbReference type="NCBI Taxonomy" id="8319"/>
    <lineage>
        <taxon>Eukaryota</taxon>
        <taxon>Metazoa</taxon>
        <taxon>Chordata</taxon>
        <taxon>Craniata</taxon>
        <taxon>Vertebrata</taxon>
        <taxon>Euteleostomi</taxon>
        <taxon>Amphibia</taxon>
        <taxon>Batrachia</taxon>
        <taxon>Caudata</taxon>
        <taxon>Salamandroidea</taxon>
        <taxon>Salamandridae</taxon>
        <taxon>Pleurodelinae</taxon>
        <taxon>Pleurodeles</taxon>
    </lineage>
</organism>
<comment type="caution">
    <text evidence="2">The sequence shown here is derived from an EMBL/GenBank/DDBJ whole genome shotgun (WGS) entry which is preliminary data.</text>
</comment>
<dbReference type="EMBL" id="JANPWB010000016">
    <property type="protein sequence ID" value="KAJ1084277.1"/>
    <property type="molecule type" value="Genomic_DNA"/>
</dbReference>
<dbReference type="AlphaFoldDB" id="A0AAV7KZW0"/>
<protein>
    <submittedName>
        <fullName evidence="2">Uncharacterized protein</fullName>
    </submittedName>
</protein>
<evidence type="ECO:0000256" key="1">
    <source>
        <dbReference type="SAM" id="MobiDB-lite"/>
    </source>
</evidence>
<proteinExistence type="predicted"/>
<name>A0AAV7KZW0_PLEWA</name>